<gene>
    <name evidence="4" type="primary">purN</name>
    <name evidence="6" type="ORF">BCL57_002830</name>
    <name evidence="7" type="ORF">SAMN04489721_0283</name>
</gene>
<dbReference type="Proteomes" id="UP000893823">
    <property type="component" value="Unassembled WGS sequence"/>
</dbReference>
<evidence type="ECO:0000256" key="3">
    <source>
        <dbReference type="ARBA" id="ARBA00022755"/>
    </source>
</evidence>
<feature type="site" description="Raises pKa of active site His" evidence="4">
    <location>
        <position position="144"/>
    </location>
</feature>
<dbReference type="Gene3D" id="3.40.50.170">
    <property type="entry name" value="Formyl transferase, N-terminal domain"/>
    <property type="match status" value="1"/>
</dbReference>
<reference evidence="8" key="1">
    <citation type="submission" date="2016-10" db="EMBL/GenBank/DDBJ databases">
        <authorList>
            <person name="Varghese N."/>
            <person name="Submissions S."/>
        </authorList>
    </citation>
    <scope>NUCLEOTIDE SEQUENCE [LARGE SCALE GENOMIC DNA]</scope>
    <source>
        <strain evidence="8">CPCC 202695</strain>
    </source>
</reference>
<dbReference type="AlphaFoldDB" id="A0A1H1LWQ3"/>
<accession>A0A1H1LWQ3</accession>
<feature type="binding site" evidence="4">
    <location>
        <begin position="12"/>
        <end position="14"/>
    </location>
    <ligand>
        <name>N(1)-(5-phospho-beta-D-ribosyl)glycinamide</name>
        <dbReference type="ChEBI" id="CHEBI:143788"/>
    </ligand>
</feature>
<protein>
    <recommendedName>
        <fullName evidence="4">Phosphoribosylglycinamide formyltransferase</fullName>
        <ecNumber evidence="4">2.1.2.2</ecNumber>
    </recommendedName>
    <alternativeName>
        <fullName evidence="4">5'-phosphoribosylglycinamide transformylase</fullName>
    </alternativeName>
    <alternativeName>
        <fullName evidence="4">GAR transformylase</fullName>
        <shortName evidence="4">GART</shortName>
    </alternativeName>
</protein>
<dbReference type="InterPro" id="IPR036477">
    <property type="entry name" value="Formyl_transf_N_sf"/>
</dbReference>
<keyword evidence="2 4" id="KW-0808">Transferase</keyword>
<dbReference type="NCBIfam" id="TIGR00639">
    <property type="entry name" value="PurN"/>
    <property type="match status" value="1"/>
</dbReference>
<evidence type="ECO:0000256" key="4">
    <source>
        <dbReference type="HAMAP-Rule" id="MF_01930"/>
    </source>
</evidence>
<dbReference type="CDD" id="cd08645">
    <property type="entry name" value="FMT_core_GART"/>
    <property type="match status" value="1"/>
</dbReference>
<feature type="binding site" evidence="4">
    <location>
        <position position="106"/>
    </location>
    <ligand>
        <name>(6R)-10-formyltetrahydrofolate</name>
        <dbReference type="ChEBI" id="CHEBI:195366"/>
    </ligand>
</feature>
<keyword evidence="9" id="KW-1185">Reference proteome</keyword>
<dbReference type="UniPathway" id="UPA00074">
    <property type="reaction ID" value="UER00126"/>
</dbReference>
<comment type="function">
    <text evidence="4">Catalyzes the transfer of a formyl group from 10-formyltetrahydrofolate to 5-phospho-ribosyl-glycinamide (GAR), producing 5-phospho-ribosyl-N-formylglycinamide (FGAR) and tetrahydrofolate.</text>
</comment>
<comment type="pathway">
    <text evidence="1 4">Purine metabolism; IMP biosynthesis via de novo pathway; N(2)-formyl-N(1)-(5-phospho-D-ribosyl)glycinamide from N(1)-(5-phospho-D-ribosyl)glycinamide (10-formyl THF route): step 1/1.</text>
</comment>
<dbReference type="PANTHER" id="PTHR43369">
    <property type="entry name" value="PHOSPHORIBOSYLGLYCINAMIDE FORMYLTRANSFERASE"/>
    <property type="match status" value="1"/>
</dbReference>
<evidence type="ECO:0000256" key="1">
    <source>
        <dbReference type="ARBA" id="ARBA00005054"/>
    </source>
</evidence>
<evidence type="ECO:0000313" key="8">
    <source>
        <dbReference type="Proteomes" id="UP000199482"/>
    </source>
</evidence>
<dbReference type="GO" id="GO:0006189">
    <property type="term" value="P:'de novo' IMP biosynthetic process"/>
    <property type="evidence" value="ECO:0007669"/>
    <property type="project" value="UniProtKB-UniRule"/>
</dbReference>
<dbReference type="OrthoDB" id="9806170at2"/>
<feature type="binding site" evidence="4">
    <location>
        <begin position="89"/>
        <end position="92"/>
    </location>
    <ligand>
        <name>(6R)-10-formyltetrahydrofolate</name>
        <dbReference type="ChEBI" id="CHEBI:195366"/>
    </ligand>
</feature>
<sequence>MLKLVVLISGTGSNLRALLEASEDAEFPARVVAIGADREAEGLALGEQFGIPSFTVPFTAYDSREAWGEALIEQVRRWEPDLVILSGLMRLVPPAMVDAFSPHLINTHPAYLPEFPGAHGVRDALAAGVTETGASLIVVDNSVDGGPIIAQERIPVLPGDTETTLHDRIKPVERRLLIQAVLDIANSHLDLKELSRS</sequence>
<dbReference type="EC" id="2.1.2.2" evidence="4"/>
<dbReference type="Pfam" id="PF00551">
    <property type="entry name" value="Formyl_trans_N"/>
    <property type="match status" value="1"/>
</dbReference>
<evidence type="ECO:0000256" key="2">
    <source>
        <dbReference type="ARBA" id="ARBA00022679"/>
    </source>
</evidence>
<dbReference type="STRING" id="589382.SAMN04489721_0283"/>
<dbReference type="EMBL" id="LT629755">
    <property type="protein sequence ID" value="SDR78837.1"/>
    <property type="molecule type" value="Genomic_DNA"/>
</dbReference>
<dbReference type="EMBL" id="SODL02000005">
    <property type="protein sequence ID" value="MCP2368654.1"/>
    <property type="molecule type" value="Genomic_DNA"/>
</dbReference>
<dbReference type="Proteomes" id="UP000199482">
    <property type="component" value="Chromosome I"/>
</dbReference>
<feature type="binding site" evidence="4">
    <location>
        <position position="64"/>
    </location>
    <ligand>
        <name>(6R)-10-formyltetrahydrofolate</name>
        <dbReference type="ChEBI" id="CHEBI:195366"/>
    </ligand>
</feature>
<comment type="catalytic activity">
    <reaction evidence="4">
        <text>N(1)-(5-phospho-beta-D-ribosyl)glycinamide + (6R)-10-formyltetrahydrofolate = N(2)-formyl-N(1)-(5-phospho-beta-D-ribosyl)glycinamide + (6S)-5,6,7,8-tetrahydrofolate + H(+)</text>
        <dbReference type="Rhea" id="RHEA:15053"/>
        <dbReference type="ChEBI" id="CHEBI:15378"/>
        <dbReference type="ChEBI" id="CHEBI:57453"/>
        <dbReference type="ChEBI" id="CHEBI:143788"/>
        <dbReference type="ChEBI" id="CHEBI:147286"/>
        <dbReference type="ChEBI" id="CHEBI:195366"/>
        <dbReference type="EC" id="2.1.2.2"/>
    </reaction>
</comment>
<reference evidence="7" key="2">
    <citation type="submission" date="2016-10" db="EMBL/GenBank/DDBJ databases">
        <authorList>
            <person name="de Groot N.N."/>
        </authorList>
    </citation>
    <scope>NUCLEOTIDE SEQUENCE [LARGE SCALE GENOMIC DNA]</scope>
    <source>
        <strain evidence="7">CPCC 202695</strain>
    </source>
</reference>
<evidence type="ECO:0000313" key="6">
    <source>
        <dbReference type="EMBL" id="MCP2368654.1"/>
    </source>
</evidence>
<dbReference type="SUPFAM" id="SSF53328">
    <property type="entry name" value="Formyltransferase"/>
    <property type="match status" value="1"/>
</dbReference>
<dbReference type="InterPro" id="IPR002376">
    <property type="entry name" value="Formyl_transf_N"/>
</dbReference>
<dbReference type="PANTHER" id="PTHR43369:SF2">
    <property type="entry name" value="PHOSPHORIBOSYLGLYCINAMIDE FORMYLTRANSFERASE"/>
    <property type="match status" value="1"/>
</dbReference>
<organism evidence="7 8">
    <name type="scientific">Agromyces flavus</name>
    <dbReference type="NCBI Taxonomy" id="589382"/>
    <lineage>
        <taxon>Bacteria</taxon>
        <taxon>Bacillati</taxon>
        <taxon>Actinomycetota</taxon>
        <taxon>Actinomycetes</taxon>
        <taxon>Micrococcales</taxon>
        <taxon>Microbacteriaceae</taxon>
        <taxon>Agromyces</taxon>
    </lineage>
</organism>
<name>A0A1H1LWQ3_9MICO</name>
<feature type="domain" description="Formyl transferase N-terminal" evidence="5">
    <location>
        <begin position="3"/>
        <end position="181"/>
    </location>
</feature>
<comment type="similarity">
    <text evidence="4">Belongs to the GART family.</text>
</comment>
<evidence type="ECO:0000313" key="9">
    <source>
        <dbReference type="Proteomes" id="UP000893823"/>
    </source>
</evidence>
<feature type="active site" description="Proton donor" evidence="4">
    <location>
        <position position="108"/>
    </location>
</feature>
<dbReference type="RefSeq" id="WP_092668672.1">
    <property type="nucleotide sequence ID" value="NZ_BMDN01000005.1"/>
</dbReference>
<dbReference type="GO" id="GO:0005829">
    <property type="term" value="C:cytosol"/>
    <property type="evidence" value="ECO:0007669"/>
    <property type="project" value="TreeGrafter"/>
</dbReference>
<dbReference type="InterPro" id="IPR004607">
    <property type="entry name" value="GART"/>
</dbReference>
<dbReference type="GO" id="GO:0004644">
    <property type="term" value="F:phosphoribosylglycinamide formyltransferase activity"/>
    <property type="evidence" value="ECO:0007669"/>
    <property type="project" value="UniProtKB-UniRule"/>
</dbReference>
<proteinExistence type="inferred from homology"/>
<dbReference type="HAMAP" id="MF_01930">
    <property type="entry name" value="PurN"/>
    <property type="match status" value="1"/>
</dbReference>
<keyword evidence="3 4" id="KW-0658">Purine biosynthesis</keyword>
<reference evidence="6" key="3">
    <citation type="submission" date="2022-06" db="EMBL/GenBank/DDBJ databases">
        <title>Genomic Encyclopedia of Type Strains, Phase III (KMG-III): the genomes of soil and plant-associated and newly described type strains.</title>
        <authorList>
            <person name="Whitman W."/>
        </authorList>
    </citation>
    <scope>NUCLEOTIDE SEQUENCE</scope>
    <source>
        <strain evidence="6">CPCC 202695</strain>
    </source>
</reference>
<evidence type="ECO:0000259" key="5">
    <source>
        <dbReference type="Pfam" id="PF00551"/>
    </source>
</evidence>
<evidence type="ECO:0000313" key="7">
    <source>
        <dbReference type="EMBL" id="SDR78837.1"/>
    </source>
</evidence>